<accession>K5W136</accession>
<dbReference type="AlphaFoldDB" id="K5W136"/>
<dbReference type="InterPro" id="IPR026992">
    <property type="entry name" value="DIOX_N"/>
</dbReference>
<organism evidence="3 4">
    <name type="scientific">Phanerochaete carnosa (strain HHB-10118-sp)</name>
    <name type="common">White-rot fungus</name>
    <name type="synonym">Peniophora carnosa</name>
    <dbReference type="NCBI Taxonomy" id="650164"/>
    <lineage>
        <taxon>Eukaryota</taxon>
        <taxon>Fungi</taxon>
        <taxon>Dikarya</taxon>
        <taxon>Basidiomycota</taxon>
        <taxon>Agaricomycotina</taxon>
        <taxon>Agaricomycetes</taxon>
        <taxon>Polyporales</taxon>
        <taxon>Phanerochaetaceae</taxon>
        <taxon>Phanerochaete</taxon>
    </lineage>
</organism>
<dbReference type="PROSITE" id="PS51471">
    <property type="entry name" value="FE2OG_OXY"/>
    <property type="match status" value="1"/>
</dbReference>
<evidence type="ECO:0000313" key="3">
    <source>
        <dbReference type="EMBL" id="EKM57563.1"/>
    </source>
</evidence>
<keyword evidence="1" id="KW-0479">Metal-binding</keyword>
<dbReference type="PRINTS" id="PR00682">
    <property type="entry name" value="IPNSYNTHASE"/>
</dbReference>
<dbReference type="Pfam" id="PF03171">
    <property type="entry name" value="2OG-FeII_Oxy"/>
    <property type="match status" value="1"/>
</dbReference>
<dbReference type="GO" id="GO:0046872">
    <property type="term" value="F:metal ion binding"/>
    <property type="evidence" value="ECO:0007669"/>
    <property type="project" value="UniProtKB-KW"/>
</dbReference>
<dbReference type="EMBL" id="JH930470">
    <property type="protein sequence ID" value="EKM57563.1"/>
    <property type="molecule type" value="Genomic_DNA"/>
</dbReference>
<dbReference type="InterPro" id="IPR050231">
    <property type="entry name" value="Iron_ascorbate_oxido_reductase"/>
</dbReference>
<dbReference type="Pfam" id="PF14226">
    <property type="entry name" value="DIOX_N"/>
    <property type="match status" value="1"/>
</dbReference>
<dbReference type="RefSeq" id="XP_007392911.1">
    <property type="nucleotide sequence ID" value="XM_007392849.1"/>
</dbReference>
<proteinExistence type="inferred from homology"/>
<dbReference type="GeneID" id="18907746"/>
<dbReference type="InterPro" id="IPR044861">
    <property type="entry name" value="IPNS-like_FE2OG_OXY"/>
</dbReference>
<dbReference type="PANTHER" id="PTHR47990">
    <property type="entry name" value="2-OXOGLUTARATE (2OG) AND FE(II)-DEPENDENT OXYGENASE SUPERFAMILY PROTEIN-RELATED"/>
    <property type="match status" value="1"/>
</dbReference>
<dbReference type="HOGENOM" id="CLU_010119_6_1_1"/>
<protein>
    <recommendedName>
        <fullName evidence="2">Fe2OG dioxygenase domain-containing protein</fullName>
    </recommendedName>
</protein>
<dbReference type="FunCoup" id="K5W136">
    <property type="interactions" value="4"/>
</dbReference>
<keyword evidence="4" id="KW-1185">Reference proteome</keyword>
<keyword evidence="1" id="KW-0560">Oxidoreductase</keyword>
<name>K5W136_PHACS</name>
<dbReference type="OrthoDB" id="288590at2759"/>
<dbReference type="InParanoid" id="K5W136"/>
<evidence type="ECO:0000313" key="4">
    <source>
        <dbReference type="Proteomes" id="UP000008370"/>
    </source>
</evidence>
<evidence type="ECO:0000256" key="1">
    <source>
        <dbReference type="RuleBase" id="RU003682"/>
    </source>
</evidence>
<comment type="similarity">
    <text evidence="1">Belongs to the iron/ascorbate-dependent oxidoreductase family.</text>
</comment>
<dbReference type="GO" id="GO:0016491">
    <property type="term" value="F:oxidoreductase activity"/>
    <property type="evidence" value="ECO:0007669"/>
    <property type="project" value="UniProtKB-KW"/>
</dbReference>
<gene>
    <name evidence="3" type="ORF">PHACADRAFT_115792</name>
</gene>
<feature type="domain" description="Fe2OG dioxygenase" evidence="2">
    <location>
        <begin position="184"/>
        <end position="298"/>
    </location>
</feature>
<dbReference type="Gene3D" id="2.60.120.330">
    <property type="entry name" value="B-lactam Antibiotic, Isopenicillin N Synthase, Chain"/>
    <property type="match status" value="1"/>
</dbReference>
<dbReference type="KEGG" id="pco:PHACADRAFT_115792"/>
<dbReference type="InterPro" id="IPR027443">
    <property type="entry name" value="IPNS-like_sf"/>
</dbReference>
<dbReference type="InterPro" id="IPR005123">
    <property type="entry name" value="Oxoglu/Fe-dep_dioxygenase_dom"/>
</dbReference>
<sequence>MSNVKVGEAGGISVVDFAPFLDGSRKQEVADAIVQSFKDIGFVYLVNHGLAQDKVDGMFDWSKRFFSQPMDVKMLAPHPADGAHHRGYSSPGVEKVVKDVFDADELKERRAKAPDVKESFECGREDDPYMPNIWLPDGVLSGFKETCTDFYWACREVLEMNFLRALALGLRAHETYFLQYHTKADNQLRLLHYPGVPVEQLKNEEVTRIGAHTDFCSITFLFQDSVGGLEVEDPNEPGQFKCATPVDGAVIVNAGDFLQRWSNDTLRSTVHRVRAPPNFASSVGMTPERYSIPYFCAADFNTVVDCVPTTYSAGRPKKYEPISAAQYIMERLAANY</sequence>
<keyword evidence="1" id="KW-0408">Iron</keyword>
<dbReference type="Proteomes" id="UP000008370">
    <property type="component" value="Unassembled WGS sequence"/>
</dbReference>
<dbReference type="SUPFAM" id="SSF51197">
    <property type="entry name" value="Clavaminate synthase-like"/>
    <property type="match status" value="1"/>
</dbReference>
<reference evidence="3 4" key="1">
    <citation type="journal article" date="2012" name="BMC Genomics">
        <title>Comparative genomics of the white-rot fungi, Phanerochaete carnosa and P. chrysosporium, to elucidate the genetic basis of the distinct wood types they colonize.</title>
        <authorList>
            <person name="Suzuki H."/>
            <person name="MacDonald J."/>
            <person name="Syed K."/>
            <person name="Salamov A."/>
            <person name="Hori C."/>
            <person name="Aerts A."/>
            <person name="Henrissat B."/>
            <person name="Wiebenga A."/>
            <person name="vanKuyk P.A."/>
            <person name="Barry K."/>
            <person name="Lindquist E."/>
            <person name="LaButti K."/>
            <person name="Lapidus A."/>
            <person name="Lucas S."/>
            <person name="Coutinho P."/>
            <person name="Gong Y."/>
            <person name="Samejima M."/>
            <person name="Mahadevan R."/>
            <person name="Abou-Zaid M."/>
            <person name="de Vries R.P."/>
            <person name="Igarashi K."/>
            <person name="Yadav J.S."/>
            <person name="Grigoriev I.V."/>
            <person name="Master E.R."/>
        </authorList>
    </citation>
    <scope>NUCLEOTIDE SEQUENCE [LARGE SCALE GENOMIC DNA]</scope>
    <source>
        <strain evidence="3 4">HHB-10118-sp</strain>
    </source>
</reference>
<evidence type="ECO:0000259" key="2">
    <source>
        <dbReference type="PROSITE" id="PS51471"/>
    </source>
</evidence>